<accession>A0A0V1EGB0</accession>
<proteinExistence type="predicted"/>
<evidence type="ECO:0000313" key="1">
    <source>
        <dbReference type="EMBL" id="KRY72861.1"/>
    </source>
</evidence>
<name>A0A0V1EGB0_TRIPS</name>
<sequence length="395" mass="44747">MLLLATERRNYVTPIRSVSWCFRHSSQFGSIGKERLAKAELIRLSEQSALMMVPTCLEIFGAGQFWDEFRANVLSSDQGQFFSRLGCLMLRQCRMEVDQLCDVLCKSPSLTMVELVDLMFLDEGVVERLVPLFDNLSIIGLSVSSIETKLLNMLFPAVMLNLEILNFVGNEPFRMSDLTTMRAGLILPCVQLLSLCSFQCDVTPVNEFFFTTLLRYFPNLTTLFFDWSVLTPAVCFDQQAQEALQGIGWLHEQPKMVVTSLLIYSPDEDTKTAVKLIDQYLTDHLKLRHSLVEFSYQDGNPTNFSLIIIGKLSDGRAERLTEVIAGNRITQPDLRHWRYVLQNVQGFWKPDLTMQFGGLNENEVQACAGTAQKRQHAAAIAETCLQEVVNNNVTT</sequence>
<dbReference type="SUPFAM" id="SSF52047">
    <property type="entry name" value="RNI-like"/>
    <property type="match status" value="1"/>
</dbReference>
<organism evidence="1 2">
    <name type="scientific">Trichinella pseudospiralis</name>
    <name type="common">Parasitic roundworm</name>
    <dbReference type="NCBI Taxonomy" id="6337"/>
    <lineage>
        <taxon>Eukaryota</taxon>
        <taxon>Metazoa</taxon>
        <taxon>Ecdysozoa</taxon>
        <taxon>Nematoda</taxon>
        <taxon>Enoplea</taxon>
        <taxon>Dorylaimia</taxon>
        <taxon>Trichinellida</taxon>
        <taxon>Trichinellidae</taxon>
        <taxon>Trichinella</taxon>
    </lineage>
</organism>
<reference evidence="1 2" key="1">
    <citation type="submission" date="2015-01" db="EMBL/GenBank/DDBJ databases">
        <title>Evolution of Trichinella species and genotypes.</title>
        <authorList>
            <person name="Korhonen P.K."/>
            <person name="Edoardo P."/>
            <person name="Giuseppe L.R."/>
            <person name="Gasser R.B."/>
        </authorList>
    </citation>
    <scope>NUCLEOTIDE SEQUENCE [LARGE SCALE GENOMIC DNA]</scope>
    <source>
        <strain evidence="1">ISS13</strain>
    </source>
</reference>
<dbReference type="Proteomes" id="UP000054632">
    <property type="component" value="Unassembled WGS sequence"/>
</dbReference>
<protein>
    <submittedName>
        <fullName evidence="1">Uncharacterized protein</fullName>
    </submittedName>
</protein>
<dbReference type="Gene3D" id="3.80.10.10">
    <property type="entry name" value="Ribonuclease Inhibitor"/>
    <property type="match status" value="1"/>
</dbReference>
<comment type="caution">
    <text evidence="1">The sequence shown here is derived from an EMBL/GenBank/DDBJ whole genome shotgun (WGS) entry which is preliminary data.</text>
</comment>
<dbReference type="EMBL" id="JYDR01000040">
    <property type="protein sequence ID" value="KRY72861.1"/>
    <property type="molecule type" value="Genomic_DNA"/>
</dbReference>
<dbReference type="AlphaFoldDB" id="A0A0V1EGB0"/>
<dbReference type="InterPro" id="IPR032675">
    <property type="entry name" value="LRR_dom_sf"/>
</dbReference>
<gene>
    <name evidence="1" type="ORF">T4A_1729</name>
</gene>
<evidence type="ECO:0000313" key="2">
    <source>
        <dbReference type="Proteomes" id="UP000054632"/>
    </source>
</evidence>